<comment type="caution">
    <text evidence="4">The sequence shown here is derived from an EMBL/GenBank/DDBJ whole genome shotgun (WGS) entry which is preliminary data.</text>
</comment>
<dbReference type="Proteomes" id="UP000319908">
    <property type="component" value="Unassembled WGS sequence"/>
</dbReference>
<dbReference type="PANTHER" id="PTHR30093">
    <property type="entry name" value="GENERAL SECRETION PATHWAY PROTEIN G"/>
    <property type="match status" value="1"/>
</dbReference>
<dbReference type="AlphaFoldDB" id="A0A5C6C2Y7"/>
<dbReference type="OrthoDB" id="278035at2"/>
<protein>
    <recommendedName>
        <fullName evidence="3">DUF1559 domain-containing protein</fullName>
    </recommendedName>
</protein>
<keyword evidence="2" id="KW-0732">Signal</keyword>
<keyword evidence="5" id="KW-1185">Reference proteome</keyword>
<organism evidence="4 5">
    <name type="scientific">Allorhodopirellula heiligendammensis</name>
    <dbReference type="NCBI Taxonomy" id="2714739"/>
    <lineage>
        <taxon>Bacteria</taxon>
        <taxon>Pseudomonadati</taxon>
        <taxon>Planctomycetota</taxon>
        <taxon>Planctomycetia</taxon>
        <taxon>Pirellulales</taxon>
        <taxon>Pirellulaceae</taxon>
        <taxon>Allorhodopirellula</taxon>
    </lineage>
</organism>
<dbReference type="EMBL" id="SJPU01000001">
    <property type="protein sequence ID" value="TWU18488.1"/>
    <property type="molecule type" value="Genomic_DNA"/>
</dbReference>
<evidence type="ECO:0000313" key="4">
    <source>
        <dbReference type="EMBL" id="TWU18488.1"/>
    </source>
</evidence>
<sequence>MKLQTLKTPLIKHATCVLMVSLLWQAFPASRAPADDPAKSASASRERSDEVLRREDDGWKEYDSPRGRILHRALTVYPAAESSTHDSIRLLPKSEEMRDANAAIWYIKALGFLEQTAARQAIERFQSEQTERMWDDINFEPAPWSWLRTPPDQLPIEEVNNYLVYSNFQRELLHRAARCRNFDLDRNIHEVDDVVGFLLPEIQALRQLGRHQSLRCRVAIAEGEYAIARTILGENFQLARHLSDEPFLVSTLVGSAIAQSSFEDAIYLLGEPDSPNLYWAIAELPNPLIDQRRGVELETNLLFQQVRPLDRIDDDPITDIDWADFLNQIMPMIGDESEIGKRFKSTGVLGVSLYIATAEGEVNSYLRDECDLTPAQIDALPVTQAFFLAMRRMYESASHEANHLYHAPGSAQASMIRNIQKRRERISQQYPTLDNTIQWIIPDFARSVVHANWRLQQRLAILQIIEALRDHLATHASQWPERLSDMALPCPDDPVTGEPLSWLVENEFATLEAAFNGLESLRIRLEVGLLQSSDTETPPAESTAVQATSNWQTTFEVDDRATWNSAFSDDVLGLLSPAERSFWQAIQRGVSDAIDNDSGGSKLLSELWPGLPASSLDNSTDMDGALQPGLGAIAEFPIRWVVALPRALRAVFAETHPTLGLGSPDSQSLDWVKDVEWLAIGVDPDQGTVKAIIQCQNDDTAKSVRSQMPNLMLALYRKWVDPQADVLPETEPDLFVSEITSDQVTFFVGGTDQDPNGLVRLIRMIHAGFQGTLNSRLQSKMSTLMLAVHNYHSAFNRLPPFAQNSDPAQRRGLSWRVYLLPFIGDGEYVDLYQRFHLDEPWDSEHNFKLLEEIPDIYQSPTGSTFSRAEDGRTTLLAPANEKPFLGGENDHAFRQILDGLSNTAAIVEVRPELAVPWTKPEDYAYDNANPTGGLNVRAGSTVIGLGDGWAGAVPIDQGDETWRALFTIDGREQLNLKHDSER</sequence>
<evidence type="ECO:0000256" key="2">
    <source>
        <dbReference type="SAM" id="SignalP"/>
    </source>
</evidence>
<dbReference type="PANTHER" id="PTHR30093:SF2">
    <property type="entry name" value="TYPE II SECRETION SYSTEM PROTEIN H"/>
    <property type="match status" value="1"/>
</dbReference>
<feature type="signal peptide" evidence="2">
    <location>
        <begin position="1"/>
        <end position="31"/>
    </location>
</feature>
<gene>
    <name evidence="4" type="ORF">Poly21_06510</name>
</gene>
<feature type="domain" description="DUF1559" evidence="3">
    <location>
        <begin position="779"/>
        <end position="930"/>
    </location>
</feature>
<reference evidence="4 5" key="1">
    <citation type="journal article" date="2020" name="Antonie Van Leeuwenhoek">
        <title>Rhodopirellula heiligendammensis sp. nov., Rhodopirellula pilleata sp. nov., and Rhodopirellula solitaria sp. nov. isolated from natural or artificial marine surfaces in Northern Germany and California, USA, and emended description of the genus Rhodopirellula.</title>
        <authorList>
            <person name="Kallscheuer N."/>
            <person name="Wiegand S."/>
            <person name="Jogler M."/>
            <person name="Boedeker C."/>
            <person name="Peeters S.H."/>
            <person name="Rast P."/>
            <person name="Heuer A."/>
            <person name="Jetten M.S.M."/>
            <person name="Rohde M."/>
            <person name="Jogler C."/>
        </authorList>
    </citation>
    <scope>NUCLEOTIDE SEQUENCE [LARGE SCALE GENOMIC DNA]</scope>
    <source>
        <strain evidence="4 5">Poly21</strain>
    </source>
</reference>
<name>A0A5C6C2Y7_9BACT</name>
<evidence type="ECO:0000256" key="1">
    <source>
        <dbReference type="SAM" id="MobiDB-lite"/>
    </source>
</evidence>
<evidence type="ECO:0000259" key="3">
    <source>
        <dbReference type="Pfam" id="PF07596"/>
    </source>
</evidence>
<feature type="chain" id="PRO_5023098794" description="DUF1559 domain-containing protein" evidence="2">
    <location>
        <begin position="32"/>
        <end position="982"/>
    </location>
</feature>
<feature type="compositionally biased region" description="Basic and acidic residues" evidence="1">
    <location>
        <begin position="33"/>
        <end position="52"/>
    </location>
</feature>
<evidence type="ECO:0000313" key="5">
    <source>
        <dbReference type="Proteomes" id="UP000319908"/>
    </source>
</evidence>
<accession>A0A5C6C2Y7</accession>
<dbReference type="Pfam" id="PF07596">
    <property type="entry name" value="SBP_bac_10"/>
    <property type="match status" value="1"/>
</dbReference>
<dbReference type="InterPro" id="IPR011453">
    <property type="entry name" value="DUF1559"/>
</dbReference>
<proteinExistence type="predicted"/>
<dbReference type="RefSeq" id="WP_146405530.1">
    <property type="nucleotide sequence ID" value="NZ_SJPU01000001.1"/>
</dbReference>
<feature type="region of interest" description="Disordered" evidence="1">
    <location>
        <begin position="31"/>
        <end position="52"/>
    </location>
</feature>